<evidence type="ECO:0000313" key="2">
    <source>
        <dbReference type="EMBL" id="AFL76085.1"/>
    </source>
</evidence>
<feature type="signal peptide" evidence="1">
    <location>
        <begin position="1"/>
        <end position="25"/>
    </location>
</feature>
<keyword evidence="3" id="KW-1185">Reference proteome</keyword>
<dbReference type="RefSeq" id="WP_014780465.1">
    <property type="nucleotide sequence ID" value="NC_018012.1"/>
</dbReference>
<dbReference type="EMBL" id="CP003154">
    <property type="protein sequence ID" value="AFL76085.1"/>
    <property type="molecule type" value="Genomic_DNA"/>
</dbReference>
<dbReference type="KEGG" id="tvi:Thivi_4272"/>
<evidence type="ECO:0000313" key="3">
    <source>
        <dbReference type="Proteomes" id="UP000006062"/>
    </source>
</evidence>
<protein>
    <submittedName>
        <fullName evidence="2">Uncharacterized protein</fullName>
    </submittedName>
</protein>
<dbReference type="AlphaFoldDB" id="I3YGG7"/>
<reference evidence="2 3" key="1">
    <citation type="submission" date="2012-06" db="EMBL/GenBank/DDBJ databases">
        <title>Complete sequence of Thiocystis violascens DSM 198.</title>
        <authorList>
            <consortium name="US DOE Joint Genome Institute"/>
            <person name="Lucas S."/>
            <person name="Han J."/>
            <person name="Lapidus A."/>
            <person name="Cheng J.-F."/>
            <person name="Goodwin L."/>
            <person name="Pitluck S."/>
            <person name="Peters L."/>
            <person name="Ovchinnikova G."/>
            <person name="Teshima H."/>
            <person name="Detter J.C."/>
            <person name="Han C."/>
            <person name="Tapia R."/>
            <person name="Land M."/>
            <person name="Hauser L."/>
            <person name="Kyrpides N."/>
            <person name="Ivanova N."/>
            <person name="Pagani I."/>
            <person name="Vogl K."/>
            <person name="Liu Z."/>
            <person name="Frigaard N.-U."/>
            <person name="Bryant D."/>
            <person name="Woyke T."/>
        </authorList>
    </citation>
    <scope>NUCLEOTIDE SEQUENCE [LARGE SCALE GENOMIC DNA]</scope>
    <source>
        <strain evidence="3">ATCC 17096 / DSM 198 / 6111</strain>
    </source>
</reference>
<name>I3YGG7_THIV6</name>
<dbReference type="Proteomes" id="UP000006062">
    <property type="component" value="Chromosome"/>
</dbReference>
<proteinExistence type="predicted"/>
<keyword evidence="1" id="KW-0732">Signal</keyword>
<dbReference type="HOGENOM" id="CLU_2169944_0_0_6"/>
<accession>I3YGG7</accession>
<sequence>MNTKIKYALAVSLLAGPVVFSTAQAGELIYLDVGQDIDGPLNLLLPAVFFGDPNNITDSFRRLNLNFTATSVYTERAGGIDNIINNGEILDFTDTGSVRMGNQGNRIKRC</sequence>
<gene>
    <name evidence="2" type="ordered locus">Thivi_4272</name>
</gene>
<organism evidence="2 3">
    <name type="scientific">Thiocystis violascens (strain ATCC 17096 / DSM 198 / 6111)</name>
    <name type="common">Chromatium violascens</name>
    <dbReference type="NCBI Taxonomy" id="765911"/>
    <lineage>
        <taxon>Bacteria</taxon>
        <taxon>Pseudomonadati</taxon>
        <taxon>Pseudomonadota</taxon>
        <taxon>Gammaproteobacteria</taxon>
        <taxon>Chromatiales</taxon>
        <taxon>Chromatiaceae</taxon>
        <taxon>Thiocystis</taxon>
    </lineage>
</organism>
<evidence type="ECO:0000256" key="1">
    <source>
        <dbReference type="SAM" id="SignalP"/>
    </source>
</evidence>
<feature type="chain" id="PRO_5003683256" evidence="1">
    <location>
        <begin position="26"/>
        <end position="110"/>
    </location>
</feature>